<comment type="caution">
    <text evidence="2">The sequence shown here is derived from an EMBL/GenBank/DDBJ whole genome shotgun (WGS) entry which is preliminary data.</text>
</comment>
<protein>
    <submittedName>
        <fullName evidence="2">Uncharacterized protein</fullName>
    </submittedName>
</protein>
<feature type="region of interest" description="Disordered" evidence="1">
    <location>
        <begin position="54"/>
        <end position="91"/>
    </location>
</feature>
<name>A0AA88YGW9_PINIB</name>
<dbReference type="EMBL" id="VSWD01000005">
    <property type="protein sequence ID" value="KAK3101157.1"/>
    <property type="molecule type" value="Genomic_DNA"/>
</dbReference>
<evidence type="ECO:0000313" key="2">
    <source>
        <dbReference type="EMBL" id="KAK3101157.1"/>
    </source>
</evidence>
<dbReference type="Proteomes" id="UP001186944">
    <property type="component" value="Unassembled WGS sequence"/>
</dbReference>
<reference evidence="2" key="1">
    <citation type="submission" date="2019-08" db="EMBL/GenBank/DDBJ databases">
        <title>The improved chromosome-level genome for the pearl oyster Pinctada fucata martensii using PacBio sequencing and Hi-C.</title>
        <authorList>
            <person name="Zheng Z."/>
        </authorList>
    </citation>
    <scope>NUCLEOTIDE SEQUENCE</scope>
    <source>
        <strain evidence="2">ZZ-2019</strain>
        <tissue evidence="2">Adductor muscle</tissue>
    </source>
</reference>
<gene>
    <name evidence="2" type="ORF">FSP39_001401</name>
</gene>
<evidence type="ECO:0000313" key="3">
    <source>
        <dbReference type="Proteomes" id="UP001186944"/>
    </source>
</evidence>
<dbReference type="AlphaFoldDB" id="A0AA88YGW9"/>
<keyword evidence="3" id="KW-1185">Reference proteome</keyword>
<accession>A0AA88YGW9</accession>
<organism evidence="2 3">
    <name type="scientific">Pinctada imbricata</name>
    <name type="common">Atlantic pearl-oyster</name>
    <name type="synonym">Pinctada martensii</name>
    <dbReference type="NCBI Taxonomy" id="66713"/>
    <lineage>
        <taxon>Eukaryota</taxon>
        <taxon>Metazoa</taxon>
        <taxon>Spiralia</taxon>
        <taxon>Lophotrochozoa</taxon>
        <taxon>Mollusca</taxon>
        <taxon>Bivalvia</taxon>
        <taxon>Autobranchia</taxon>
        <taxon>Pteriomorphia</taxon>
        <taxon>Pterioida</taxon>
        <taxon>Pterioidea</taxon>
        <taxon>Pteriidae</taxon>
        <taxon>Pinctada</taxon>
    </lineage>
</organism>
<sequence length="91" mass="10509">MMYISIKDPEVRTKTLSEILHAVRVRMQENEQHMKYFGTTPPRKMNNTYEFLVSSSMDRHSPITRSESQRSKASSRLSGPQHTAGKTRPTI</sequence>
<evidence type="ECO:0000256" key="1">
    <source>
        <dbReference type="SAM" id="MobiDB-lite"/>
    </source>
</evidence>
<proteinExistence type="predicted"/>
<feature type="compositionally biased region" description="Polar residues" evidence="1">
    <location>
        <begin position="63"/>
        <end position="81"/>
    </location>
</feature>